<evidence type="ECO:0000256" key="1">
    <source>
        <dbReference type="SAM" id="Phobius"/>
    </source>
</evidence>
<dbReference type="Pfam" id="PF01757">
    <property type="entry name" value="Acyl_transf_3"/>
    <property type="match status" value="1"/>
</dbReference>
<feature type="transmembrane region" description="Helical" evidence="1">
    <location>
        <begin position="286"/>
        <end position="306"/>
    </location>
</feature>
<dbReference type="STRING" id="351675.SAMN05421680_101326"/>
<evidence type="ECO:0000313" key="3">
    <source>
        <dbReference type="EMBL" id="PHM39482.1"/>
    </source>
</evidence>
<dbReference type="GO" id="GO:0009103">
    <property type="term" value="P:lipopolysaccharide biosynthetic process"/>
    <property type="evidence" value="ECO:0007669"/>
    <property type="project" value="TreeGrafter"/>
</dbReference>
<dbReference type="GO" id="GO:0016020">
    <property type="term" value="C:membrane"/>
    <property type="evidence" value="ECO:0007669"/>
    <property type="project" value="TreeGrafter"/>
</dbReference>
<accession>A0A1I3IFD5</accession>
<feature type="transmembrane region" description="Helical" evidence="1">
    <location>
        <begin position="40"/>
        <end position="59"/>
    </location>
</feature>
<feature type="transmembrane region" description="Helical" evidence="1">
    <location>
        <begin position="222"/>
        <end position="241"/>
    </location>
</feature>
<feature type="transmembrane region" description="Helical" evidence="1">
    <location>
        <begin position="326"/>
        <end position="350"/>
    </location>
</feature>
<keyword evidence="1" id="KW-1133">Transmembrane helix</keyword>
<name>A0A1I3IFD5_9GAMM</name>
<feature type="transmembrane region" description="Helical" evidence="1">
    <location>
        <begin position="139"/>
        <end position="158"/>
    </location>
</feature>
<protein>
    <submittedName>
        <fullName evidence="3 4">Acyltransferase</fullName>
    </submittedName>
</protein>
<evidence type="ECO:0000313" key="5">
    <source>
        <dbReference type="Proteomes" id="UP000198919"/>
    </source>
</evidence>
<sequence>MKRFESLDAFRGICALIVVARHLHIVGAFTEIAFFRNCDILIEFFFVLSGFVLAHNYAYKEIKFIPYMTARFFRIFPIHVFMLFILIALECCKLLIHKFSGIEFDTLPFTGRTSPSEALPNLFLIQSWTPWTDSLSFNYPSWSLSVEFYIYILLYLTINVFRKLNISPIVWVSISIVSLWLLFSGNNALLKEQDIARGVSCFFGGAFIYSIFKALPDIKISTLVASTLESICLALIVFFLAYQGESKNMICTFLFFIAVFIFAYEKGVISLYLKDKYIQHLGRISCSIYLTHAAIILTITMATYILQKNMNANFMPMIAGRRYLDFSSPLINNMIVLIIMLLVVTISTITHNKIEVSFMKYKHRYLRK</sequence>
<dbReference type="AlphaFoldDB" id="A0A1I3IFD5"/>
<keyword evidence="4" id="KW-0012">Acyltransferase</keyword>
<dbReference type="GO" id="GO:0016787">
    <property type="term" value="F:hydrolase activity"/>
    <property type="evidence" value="ECO:0007669"/>
    <property type="project" value="UniProtKB-KW"/>
</dbReference>
<dbReference type="RefSeq" id="WP_092507281.1">
    <property type="nucleotide sequence ID" value="NZ_CAWNQB010000002.1"/>
</dbReference>
<reference evidence="4" key="1">
    <citation type="submission" date="2016-10" db="EMBL/GenBank/DDBJ databases">
        <authorList>
            <person name="de Groot N.N."/>
        </authorList>
    </citation>
    <scope>NUCLEOTIDE SEQUENCE [LARGE SCALE GENOMIC DNA]</scope>
    <source>
        <strain evidence="4">DSM 17908</strain>
    </source>
</reference>
<feature type="transmembrane region" description="Helical" evidence="1">
    <location>
        <begin position="71"/>
        <end position="96"/>
    </location>
</feature>
<keyword evidence="6" id="KW-1185">Reference proteome</keyword>
<keyword evidence="1" id="KW-0472">Membrane</keyword>
<dbReference type="InterPro" id="IPR050879">
    <property type="entry name" value="Acyltransferase_3"/>
</dbReference>
<dbReference type="OrthoDB" id="9767863at2"/>
<feature type="transmembrane region" description="Helical" evidence="1">
    <location>
        <begin position="247"/>
        <end position="265"/>
    </location>
</feature>
<dbReference type="Proteomes" id="UP000198919">
    <property type="component" value="Unassembled WGS sequence"/>
</dbReference>
<evidence type="ECO:0000313" key="6">
    <source>
        <dbReference type="Proteomes" id="UP000224607"/>
    </source>
</evidence>
<feature type="transmembrane region" description="Helical" evidence="1">
    <location>
        <begin position="165"/>
        <end position="183"/>
    </location>
</feature>
<dbReference type="EMBL" id="FORG01000001">
    <property type="protein sequence ID" value="SFI46755.1"/>
    <property type="molecule type" value="Genomic_DNA"/>
</dbReference>
<organism evidence="4 5">
    <name type="scientific">Xenorhabdus mauleonii</name>
    <dbReference type="NCBI Taxonomy" id="351675"/>
    <lineage>
        <taxon>Bacteria</taxon>
        <taxon>Pseudomonadati</taxon>
        <taxon>Pseudomonadota</taxon>
        <taxon>Gammaproteobacteria</taxon>
        <taxon>Enterobacterales</taxon>
        <taxon>Morganellaceae</taxon>
        <taxon>Xenorhabdus</taxon>
    </lineage>
</organism>
<reference evidence="5" key="2">
    <citation type="submission" date="2016-10" db="EMBL/GenBank/DDBJ databases">
        <authorList>
            <person name="Varghese N."/>
            <person name="Submissions S."/>
        </authorList>
    </citation>
    <scope>NUCLEOTIDE SEQUENCE [LARGE SCALE GENOMIC DNA]</scope>
    <source>
        <strain evidence="5">DSM 17908</strain>
    </source>
</reference>
<feature type="domain" description="Acyltransferase 3" evidence="2">
    <location>
        <begin position="5"/>
        <end position="349"/>
    </location>
</feature>
<dbReference type="GO" id="GO:0016747">
    <property type="term" value="F:acyltransferase activity, transferring groups other than amino-acyl groups"/>
    <property type="evidence" value="ECO:0007669"/>
    <property type="project" value="InterPro"/>
</dbReference>
<feature type="transmembrane region" description="Helical" evidence="1">
    <location>
        <begin position="195"/>
        <end position="215"/>
    </location>
</feature>
<keyword evidence="1" id="KW-0812">Transmembrane</keyword>
<reference evidence="3 6" key="3">
    <citation type="journal article" date="2017" name="Nat. Microbiol.">
        <title>Natural product diversity associated with the nematode symbionts Photorhabdus and Xenorhabdus.</title>
        <authorList>
            <person name="Tobias N.J."/>
            <person name="Wolff H."/>
            <person name="Djahanschiri B."/>
            <person name="Grundmann F."/>
            <person name="Kronenwerth M."/>
            <person name="Shi Y.M."/>
            <person name="Simonyi S."/>
            <person name="Grun P."/>
            <person name="Shapiro-Ilan D."/>
            <person name="Pidot S.J."/>
            <person name="Stinear T.P."/>
            <person name="Ebersberger I."/>
            <person name="Bode H.B."/>
        </authorList>
    </citation>
    <scope>NUCLEOTIDE SEQUENCE [LARGE SCALE GENOMIC DNA]</scope>
    <source>
        <strain evidence="3 6">DSM 17908</strain>
    </source>
</reference>
<keyword evidence="4" id="KW-0808">Transferase</keyword>
<evidence type="ECO:0000259" key="2">
    <source>
        <dbReference type="Pfam" id="PF01757"/>
    </source>
</evidence>
<feature type="transmembrane region" description="Helical" evidence="1">
    <location>
        <begin position="12"/>
        <end position="34"/>
    </location>
</feature>
<dbReference type="PANTHER" id="PTHR23028">
    <property type="entry name" value="ACETYLTRANSFERASE"/>
    <property type="match status" value="1"/>
</dbReference>
<dbReference type="PANTHER" id="PTHR23028:SF53">
    <property type="entry name" value="ACYL_TRANSF_3 DOMAIN-CONTAINING PROTEIN"/>
    <property type="match status" value="1"/>
</dbReference>
<proteinExistence type="predicted"/>
<dbReference type="EMBL" id="NITY01000010">
    <property type="protein sequence ID" value="PHM39482.1"/>
    <property type="molecule type" value="Genomic_DNA"/>
</dbReference>
<evidence type="ECO:0000313" key="4">
    <source>
        <dbReference type="EMBL" id="SFI46755.1"/>
    </source>
</evidence>
<dbReference type="Proteomes" id="UP000224607">
    <property type="component" value="Unassembled WGS sequence"/>
</dbReference>
<keyword evidence="4" id="KW-0378">Hydrolase</keyword>
<dbReference type="InterPro" id="IPR002656">
    <property type="entry name" value="Acyl_transf_3_dom"/>
</dbReference>
<gene>
    <name evidence="4" type="ORF">SAMN05421680_101326</name>
    <name evidence="3" type="ORF">Xmau_02830</name>
</gene>